<accession>A0A249KHM8</accession>
<dbReference type="PANTHER" id="PTHR11735:SF11">
    <property type="entry name" value="TRNA THREONYLCARBAMOYLADENOSINE BIOSYNTHESIS PROTEIN TSAB"/>
    <property type="match status" value="1"/>
</dbReference>
<evidence type="ECO:0000313" key="3">
    <source>
        <dbReference type="Proteomes" id="UP000217215"/>
    </source>
</evidence>
<dbReference type="GO" id="GO:0005829">
    <property type="term" value="C:cytosol"/>
    <property type="evidence" value="ECO:0007669"/>
    <property type="project" value="TreeGrafter"/>
</dbReference>
<dbReference type="KEGG" id="psuf:A1sIA56_05365"/>
<sequence>MTLALAIDTSTSRTIVGIIDGDNVLFEKFHEGATDHGRALSQLVAEALKVSHPPKQVVVGMGPGPFTGLRVGISFAHAFGLARNIPVIGVCSLDAIAIDENEYIVAIDARRKEIYWAHYKDGVRIEGPSVSKPAEVDGFIIDQYPDMKKLVALSSSQNVTEPMYLRRPDAVPTAERS</sequence>
<protein>
    <submittedName>
        <fullName evidence="2">tRNA (Adenosine(37)-N6)-threonylcarbamoyltransferase complex dimerization subunit type 1 TsaB</fullName>
    </submittedName>
</protein>
<dbReference type="InterPro" id="IPR043129">
    <property type="entry name" value="ATPase_NBD"/>
</dbReference>
<proteinExistence type="predicted"/>
<dbReference type="PANTHER" id="PTHR11735">
    <property type="entry name" value="TRNA N6-ADENOSINE THREONYLCARBAMOYLTRANSFERASE"/>
    <property type="match status" value="1"/>
</dbReference>
<keyword evidence="2" id="KW-0808">Transferase</keyword>
<evidence type="ECO:0000313" key="2">
    <source>
        <dbReference type="EMBL" id="ASY16318.1"/>
    </source>
</evidence>
<dbReference type="SUPFAM" id="SSF53067">
    <property type="entry name" value="Actin-like ATPase domain"/>
    <property type="match status" value="2"/>
</dbReference>
<dbReference type="Gene3D" id="3.30.420.40">
    <property type="match status" value="2"/>
</dbReference>
<dbReference type="Proteomes" id="UP000217215">
    <property type="component" value="Chromosome"/>
</dbReference>
<dbReference type="RefSeq" id="WP_095673901.1">
    <property type="nucleotide sequence ID" value="NZ_CP016773.1"/>
</dbReference>
<dbReference type="GO" id="GO:0016740">
    <property type="term" value="F:transferase activity"/>
    <property type="evidence" value="ECO:0007669"/>
    <property type="project" value="UniProtKB-KW"/>
</dbReference>
<keyword evidence="3" id="KW-1185">Reference proteome</keyword>
<dbReference type="InterPro" id="IPR022496">
    <property type="entry name" value="T6A_TsaB"/>
</dbReference>
<dbReference type="AlphaFoldDB" id="A0A249KHM8"/>
<organism evidence="2 3">
    <name type="scientific">Candidatus Planktophila sulfonica</name>
    <dbReference type="NCBI Taxonomy" id="1884904"/>
    <lineage>
        <taxon>Bacteria</taxon>
        <taxon>Bacillati</taxon>
        <taxon>Actinomycetota</taxon>
        <taxon>Actinomycetes</taxon>
        <taxon>Candidatus Nanopelagicales</taxon>
        <taxon>Candidatus Nanopelagicaceae</taxon>
        <taxon>Candidatus Planktophila</taxon>
    </lineage>
</organism>
<dbReference type="InterPro" id="IPR000905">
    <property type="entry name" value="Gcp-like_dom"/>
</dbReference>
<evidence type="ECO:0000259" key="1">
    <source>
        <dbReference type="Pfam" id="PF00814"/>
    </source>
</evidence>
<dbReference type="GO" id="GO:0002949">
    <property type="term" value="P:tRNA threonylcarbamoyladenosine modification"/>
    <property type="evidence" value="ECO:0007669"/>
    <property type="project" value="InterPro"/>
</dbReference>
<dbReference type="EMBL" id="CP016773">
    <property type="protein sequence ID" value="ASY16318.1"/>
    <property type="molecule type" value="Genomic_DNA"/>
</dbReference>
<name>A0A249KHM8_9ACTN</name>
<dbReference type="NCBIfam" id="TIGR03725">
    <property type="entry name" value="T6A_YeaZ"/>
    <property type="match status" value="1"/>
</dbReference>
<dbReference type="Pfam" id="PF00814">
    <property type="entry name" value="TsaD"/>
    <property type="match status" value="1"/>
</dbReference>
<dbReference type="OrthoDB" id="9809995at2"/>
<reference evidence="2 3" key="1">
    <citation type="submission" date="2016-07" db="EMBL/GenBank/DDBJ databases">
        <title>High microdiversification within the ubiquitous acI lineage of Actinobacteria.</title>
        <authorList>
            <person name="Neuenschwander S.M."/>
            <person name="Salcher M."/>
            <person name="Ghai R."/>
            <person name="Pernthaler J."/>
        </authorList>
    </citation>
    <scope>NUCLEOTIDE SEQUENCE [LARGE SCALE GENOMIC DNA]</scope>
    <source>
        <strain evidence="2">MMS-IA-56</strain>
    </source>
</reference>
<feature type="domain" description="Gcp-like" evidence="1">
    <location>
        <begin position="34"/>
        <end position="153"/>
    </location>
</feature>
<gene>
    <name evidence="2" type="ORF">A1sIA56_05365</name>
</gene>